<dbReference type="InterPro" id="IPR002933">
    <property type="entry name" value="Peptidase_M20"/>
</dbReference>
<evidence type="ECO:0000259" key="3">
    <source>
        <dbReference type="Pfam" id="PF07687"/>
    </source>
</evidence>
<feature type="domain" description="Peptidase M20 dimerisation" evidence="3">
    <location>
        <begin position="178"/>
        <end position="282"/>
    </location>
</feature>
<evidence type="ECO:0000256" key="1">
    <source>
        <dbReference type="ARBA" id="ARBA00022723"/>
    </source>
</evidence>
<dbReference type="InterPro" id="IPR050072">
    <property type="entry name" value="Peptidase_M20A"/>
</dbReference>
<dbReference type="SUPFAM" id="SSF53187">
    <property type="entry name" value="Zn-dependent exopeptidases"/>
    <property type="match status" value="1"/>
</dbReference>
<dbReference type="AlphaFoldDB" id="A0A955KYU8"/>
<comment type="caution">
    <text evidence="4">The sequence shown here is derived from an EMBL/GenBank/DDBJ whole genome shotgun (WGS) entry which is preliminary data.</text>
</comment>
<dbReference type="Gene3D" id="3.40.630.10">
    <property type="entry name" value="Zn peptidases"/>
    <property type="match status" value="1"/>
</dbReference>
<reference evidence="4" key="1">
    <citation type="submission" date="2020-04" db="EMBL/GenBank/DDBJ databases">
        <authorList>
            <person name="Zhang T."/>
        </authorList>
    </citation>
    <scope>NUCLEOTIDE SEQUENCE</scope>
    <source>
        <strain evidence="4">HKST-UBA12</strain>
    </source>
</reference>
<dbReference type="Gene3D" id="3.30.70.360">
    <property type="match status" value="1"/>
</dbReference>
<dbReference type="Pfam" id="PF07687">
    <property type="entry name" value="M20_dimer"/>
    <property type="match status" value="1"/>
</dbReference>
<dbReference type="PANTHER" id="PTHR43808">
    <property type="entry name" value="ACETYLORNITHINE DEACETYLASE"/>
    <property type="match status" value="1"/>
</dbReference>
<reference evidence="4" key="2">
    <citation type="journal article" date="2021" name="Microbiome">
        <title>Successional dynamics and alternative stable states in a saline activated sludge microbial community over 9 years.</title>
        <authorList>
            <person name="Wang Y."/>
            <person name="Ye J."/>
            <person name="Ju F."/>
            <person name="Liu L."/>
            <person name="Boyd J.A."/>
            <person name="Deng Y."/>
            <person name="Parks D.H."/>
            <person name="Jiang X."/>
            <person name="Yin X."/>
            <person name="Woodcroft B.J."/>
            <person name="Tyson G.W."/>
            <person name="Hugenholtz P."/>
            <person name="Polz M.F."/>
            <person name="Zhang T."/>
        </authorList>
    </citation>
    <scope>NUCLEOTIDE SEQUENCE</scope>
    <source>
        <strain evidence="4">HKST-UBA12</strain>
    </source>
</reference>
<accession>A0A955KYU8</accession>
<evidence type="ECO:0000313" key="5">
    <source>
        <dbReference type="Proteomes" id="UP000760819"/>
    </source>
</evidence>
<proteinExistence type="predicted"/>
<dbReference type="Proteomes" id="UP000760819">
    <property type="component" value="Unassembled WGS sequence"/>
</dbReference>
<dbReference type="GO" id="GO:0016787">
    <property type="term" value="F:hydrolase activity"/>
    <property type="evidence" value="ECO:0007669"/>
    <property type="project" value="UniProtKB-KW"/>
</dbReference>
<protein>
    <submittedName>
        <fullName evidence="4">M20/M25/M40 family metallo-hydrolase</fullName>
    </submittedName>
</protein>
<dbReference type="PANTHER" id="PTHR43808:SF9">
    <property type="entry name" value="BLL0789 PROTEIN"/>
    <property type="match status" value="1"/>
</dbReference>
<name>A0A955KYU8_9BACT</name>
<keyword evidence="1" id="KW-0479">Metal-binding</keyword>
<dbReference type="GO" id="GO:0046872">
    <property type="term" value="F:metal ion binding"/>
    <property type="evidence" value="ECO:0007669"/>
    <property type="project" value="UniProtKB-KW"/>
</dbReference>
<dbReference type="EMBL" id="JAGQLI010000102">
    <property type="protein sequence ID" value="MCA9379172.1"/>
    <property type="molecule type" value="Genomic_DNA"/>
</dbReference>
<sequence>MNEITALTKLMSINSHSLNRAGVNQKLDLIQEWTADLPFDWQRVPSKKFGDLMIGSCCNNAPDKPQVGLVLHADTVHMPERDYPIRGEGTKLHGPGAQDMQASLYVVVEVLRELHSGGKLQNVQVLINSCEEFGTPEFRDQFQQFARDVNYVMTYEASGPGRNTPGSKEFNREVTLVTARKGIFGRKFITKGPGGHSGVLTEKHQRHNAISQAVQMMAAIDALADYEKGTTVNLQYVSGGQQNTIIARDCEFSFDIRFATLDEYKRTKEATEKILNTKYVDGVDVIDAGYVYDLPSLQPNKNSDEFAEKVKSIGSRLGINVNTEKRGGGSDASLLYAYNPGLFVLDGFGPKGDGEHTDNEFVYLDTIPTATLLCVGVIRELVC</sequence>
<dbReference type="Pfam" id="PF01546">
    <property type="entry name" value="Peptidase_M20"/>
    <property type="match status" value="1"/>
</dbReference>
<evidence type="ECO:0000256" key="2">
    <source>
        <dbReference type="ARBA" id="ARBA00022801"/>
    </source>
</evidence>
<dbReference type="InterPro" id="IPR036264">
    <property type="entry name" value="Bact_exopeptidase_dim_dom"/>
</dbReference>
<evidence type="ECO:0000313" key="4">
    <source>
        <dbReference type="EMBL" id="MCA9379172.1"/>
    </source>
</evidence>
<dbReference type="InterPro" id="IPR011650">
    <property type="entry name" value="Peptidase_M20_dimer"/>
</dbReference>
<keyword evidence="2" id="KW-0378">Hydrolase</keyword>
<dbReference type="SUPFAM" id="SSF55031">
    <property type="entry name" value="Bacterial exopeptidase dimerisation domain"/>
    <property type="match status" value="1"/>
</dbReference>
<organism evidence="4 5">
    <name type="scientific">Candidatus Dojkabacteria bacterium</name>
    <dbReference type="NCBI Taxonomy" id="2099670"/>
    <lineage>
        <taxon>Bacteria</taxon>
        <taxon>Candidatus Dojkabacteria</taxon>
    </lineage>
</organism>
<gene>
    <name evidence="4" type="ORF">KC640_01975</name>
</gene>